<comment type="caution">
    <text evidence="2">The sequence shown here is derived from an EMBL/GenBank/DDBJ whole genome shotgun (WGS) entry which is preliminary data.</text>
</comment>
<protein>
    <recommendedName>
        <fullName evidence="4">50S ribosomal protein L35</fullName>
    </recommendedName>
</protein>
<name>A0A1F6N1K7_9BACT</name>
<proteinExistence type="predicted"/>
<sequence length="66" mass="7553">MKTNQAVAKRFKIKGKGKKKKLIKRAEGQDHFNARQNGNTKRAKRTDKTMTKTLTKTLLRAMPHSS</sequence>
<dbReference type="Proteomes" id="UP000177040">
    <property type="component" value="Unassembled WGS sequence"/>
</dbReference>
<dbReference type="Gene3D" id="4.10.410.60">
    <property type="match status" value="1"/>
</dbReference>
<dbReference type="SUPFAM" id="SSF143034">
    <property type="entry name" value="L35p-like"/>
    <property type="match status" value="1"/>
</dbReference>
<reference evidence="2 3" key="1">
    <citation type="journal article" date="2016" name="Nat. Commun.">
        <title>Thousands of microbial genomes shed light on interconnected biogeochemical processes in an aquifer system.</title>
        <authorList>
            <person name="Anantharaman K."/>
            <person name="Brown C.T."/>
            <person name="Hug L.A."/>
            <person name="Sharon I."/>
            <person name="Castelle C.J."/>
            <person name="Probst A.J."/>
            <person name="Thomas B.C."/>
            <person name="Singh A."/>
            <person name="Wilkins M.J."/>
            <person name="Karaoz U."/>
            <person name="Brodie E.L."/>
            <person name="Williams K.H."/>
            <person name="Hubbard S.S."/>
            <person name="Banfield J.F."/>
        </authorList>
    </citation>
    <scope>NUCLEOTIDE SEQUENCE [LARGE SCALE GENOMIC DNA]</scope>
</reference>
<gene>
    <name evidence="2" type="ORF">A2983_00280</name>
</gene>
<dbReference type="InterPro" id="IPR037229">
    <property type="entry name" value="Ribosomal_bL35_sf"/>
</dbReference>
<dbReference type="EMBL" id="MFQH01000022">
    <property type="protein sequence ID" value="OGH77819.1"/>
    <property type="molecule type" value="Genomic_DNA"/>
</dbReference>
<evidence type="ECO:0000313" key="3">
    <source>
        <dbReference type="Proteomes" id="UP000177040"/>
    </source>
</evidence>
<evidence type="ECO:0000256" key="1">
    <source>
        <dbReference type="SAM" id="MobiDB-lite"/>
    </source>
</evidence>
<organism evidence="2 3">
    <name type="scientific">Candidatus Magasanikbacteria bacterium RIFCSPLOWO2_01_FULL_40_15</name>
    <dbReference type="NCBI Taxonomy" id="1798686"/>
    <lineage>
        <taxon>Bacteria</taxon>
        <taxon>Candidatus Magasanikiibacteriota</taxon>
    </lineage>
</organism>
<accession>A0A1F6N1K7</accession>
<evidence type="ECO:0008006" key="4">
    <source>
        <dbReference type="Google" id="ProtNLM"/>
    </source>
</evidence>
<evidence type="ECO:0000313" key="2">
    <source>
        <dbReference type="EMBL" id="OGH77819.1"/>
    </source>
</evidence>
<dbReference type="AlphaFoldDB" id="A0A1F6N1K7"/>
<feature type="region of interest" description="Disordered" evidence="1">
    <location>
        <begin position="30"/>
        <end position="66"/>
    </location>
</feature>